<dbReference type="CDD" id="cd16442">
    <property type="entry name" value="BPL"/>
    <property type="match status" value="1"/>
</dbReference>
<dbReference type="GO" id="GO:0006355">
    <property type="term" value="P:regulation of DNA-templated transcription"/>
    <property type="evidence" value="ECO:0007669"/>
    <property type="project" value="UniProtKB-UniRule"/>
</dbReference>
<dbReference type="SUPFAM" id="SSF50037">
    <property type="entry name" value="C-terminal domain of transcriptional repressors"/>
    <property type="match status" value="1"/>
</dbReference>
<keyword evidence="3 5" id="KW-0067">ATP-binding</keyword>
<protein>
    <recommendedName>
        <fullName evidence="5">Bifunctional ligase/repressor BirA</fullName>
    </recommendedName>
    <alternativeName>
        <fullName evidence="5">Biotin--[acetyl-CoA-carboxylase] ligase</fullName>
        <ecNumber evidence="5">6.3.4.15</ecNumber>
    </alternativeName>
    <alternativeName>
        <fullName evidence="5">Biotin--protein ligase</fullName>
    </alternativeName>
    <alternativeName>
        <fullName evidence="5">Biotin-[acetyl-CoA carboxylase] synthetase</fullName>
    </alternativeName>
</protein>
<dbReference type="GO" id="GO:0005737">
    <property type="term" value="C:cytoplasm"/>
    <property type="evidence" value="ECO:0007669"/>
    <property type="project" value="TreeGrafter"/>
</dbReference>
<dbReference type="PANTHER" id="PTHR12835:SF5">
    <property type="entry name" value="BIOTIN--PROTEIN LIGASE"/>
    <property type="match status" value="1"/>
</dbReference>
<dbReference type="SUPFAM" id="SSF46785">
    <property type="entry name" value="Winged helix' DNA-binding domain"/>
    <property type="match status" value="1"/>
</dbReference>
<keyword evidence="5" id="KW-0678">Repressor</keyword>
<dbReference type="Gene3D" id="1.10.10.10">
    <property type="entry name" value="Winged helix-like DNA-binding domain superfamily/Winged helix DNA-binding domain"/>
    <property type="match status" value="1"/>
</dbReference>
<evidence type="ECO:0000256" key="1">
    <source>
        <dbReference type="ARBA" id="ARBA00022598"/>
    </source>
</evidence>
<dbReference type="GO" id="GO:0009249">
    <property type="term" value="P:protein lipoylation"/>
    <property type="evidence" value="ECO:0007669"/>
    <property type="project" value="UniProtKB-ARBA"/>
</dbReference>
<gene>
    <name evidence="5" type="primary">birA</name>
    <name evidence="7" type="ORF">SORDD05_01828</name>
</gene>
<dbReference type="InterPro" id="IPR036390">
    <property type="entry name" value="WH_DNA-bd_sf"/>
</dbReference>
<dbReference type="PANTHER" id="PTHR12835">
    <property type="entry name" value="BIOTIN PROTEIN LIGASE"/>
    <property type="match status" value="1"/>
</dbReference>
<dbReference type="Proteomes" id="UP000070541">
    <property type="component" value="Unassembled WGS sequence"/>
</dbReference>
<keyword evidence="5" id="KW-0804">Transcription</keyword>
<dbReference type="GO" id="GO:0004077">
    <property type="term" value="F:biotin--[biotin carboxyl-carrier protein] ligase activity"/>
    <property type="evidence" value="ECO:0007669"/>
    <property type="project" value="UniProtKB-UniRule"/>
</dbReference>
<keyword evidence="2 5" id="KW-0547">Nucleotide-binding</keyword>
<comment type="catalytic activity">
    <reaction evidence="5">
        <text>biotin + L-lysyl-[protein] + ATP = N(6)-biotinyl-L-lysyl-[protein] + AMP + diphosphate + H(+)</text>
        <dbReference type="Rhea" id="RHEA:11756"/>
        <dbReference type="Rhea" id="RHEA-COMP:9752"/>
        <dbReference type="Rhea" id="RHEA-COMP:10505"/>
        <dbReference type="ChEBI" id="CHEBI:15378"/>
        <dbReference type="ChEBI" id="CHEBI:29969"/>
        <dbReference type="ChEBI" id="CHEBI:30616"/>
        <dbReference type="ChEBI" id="CHEBI:33019"/>
        <dbReference type="ChEBI" id="CHEBI:57586"/>
        <dbReference type="ChEBI" id="CHEBI:83144"/>
        <dbReference type="ChEBI" id="CHEBI:456215"/>
        <dbReference type="EC" id="6.3.4.15"/>
    </reaction>
</comment>
<dbReference type="Pfam" id="PF02237">
    <property type="entry name" value="BPL_C"/>
    <property type="match status" value="1"/>
</dbReference>
<organism evidence="7 8">
    <name type="scientific">Streptococcus oralis</name>
    <dbReference type="NCBI Taxonomy" id="1303"/>
    <lineage>
        <taxon>Bacteria</taxon>
        <taxon>Bacillati</taxon>
        <taxon>Bacillota</taxon>
        <taxon>Bacilli</taxon>
        <taxon>Lactobacillales</taxon>
        <taxon>Streptococcaceae</taxon>
        <taxon>Streptococcus</taxon>
    </lineage>
</organism>
<evidence type="ECO:0000313" key="7">
    <source>
        <dbReference type="EMBL" id="KXT59102.1"/>
    </source>
</evidence>
<dbReference type="HAMAP" id="MF_00978">
    <property type="entry name" value="Bifunct_BirA"/>
    <property type="match status" value="1"/>
</dbReference>
<feature type="domain" description="BPL/LPL catalytic" evidence="6">
    <location>
        <begin position="62"/>
        <end position="252"/>
    </location>
</feature>
<sequence length="312" mass="35074">MKSHQLVYQILARENNYVSGEKIGEELNLSRTSIWKAIQRLQQEGLEIDSIKNRGYKLIQGDLILPDLIQEKTNLSILYKPETKSTQTDAKEGIEGGSLGNSLYLSTCQTAGRGRFQRPYYSPAQGGIYMSLHIQPNLTYDQLPAYTLLTAGAIYKAIKNLTLIDVGIKWVNDIYFKNKKIAGILTEAMTSVETGLVTDVIIGVGINFAISDFPKEIKEKAGSLFTPPAPITRNELISEIWRCFYQTAPEELLYLYKEHSLVLGREVSFIQEQTEKKGVAKDISDKGQLLIQLDDQTEIWLNSGEISLTSWT</sequence>
<dbReference type="InterPro" id="IPR045864">
    <property type="entry name" value="aa-tRNA-synth_II/BPL/LPL"/>
</dbReference>
<dbReference type="InterPro" id="IPR008988">
    <property type="entry name" value="Transcriptional_repressor_C"/>
</dbReference>
<feature type="binding site" evidence="5">
    <location>
        <begin position="113"/>
        <end position="115"/>
    </location>
    <ligand>
        <name>biotin</name>
        <dbReference type="ChEBI" id="CHEBI:57586"/>
    </ligand>
</feature>
<keyword evidence="5" id="KW-0805">Transcription regulation</keyword>
<dbReference type="NCBIfam" id="TIGR00121">
    <property type="entry name" value="birA_ligase"/>
    <property type="match status" value="1"/>
</dbReference>
<dbReference type="EMBL" id="LQOG01000048">
    <property type="protein sequence ID" value="KXT59102.1"/>
    <property type="molecule type" value="Genomic_DNA"/>
</dbReference>
<dbReference type="InterPro" id="IPR036388">
    <property type="entry name" value="WH-like_DNA-bd_sf"/>
</dbReference>
<feature type="binding site" evidence="5">
    <location>
        <position position="109"/>
    </location>
    <ligand>
        <name>biotin</name>
        <dbReference type="ChEBI" id="CHEBI:57586"/>
    </ligand>
</feature>
<dbReference type="AlphaFoldDB" id="A0A139M5Y7"/>
<dbReference type="NCBIfam" id="NF008846">
    <property type="entry name" value="PRK11886.1-1"/>
    <property type="match status" value="1"/>
</dbReference>
<dbReference type="EC" id="6.3.4.15" evidence="5"/>
<dbReference type="GO" id="GO:0003677">
    <property type="term" value="F:DNA binding"/>
    <property type="evidence" value="ECO:0007669"/>
    <property type="project" value="UniProtKB-UniRule"/>
</dbReference>
<reference evidence="7 8" key="1">
    <citation type="submission" date="2016-01" db="EMBL/GenBank/DDBJ databases">
        <title>Highly variable Streptococcus oralis are common among viridans streptococci isolated from primates.</title>
        <authorList>
            <person name="Denapaite D."/>
            <person name="Rieger M."/>
            <person name="Koendgen S."/>
            <person name="Brueckner R."/>
            <person name="Ochigava I."/>
            <person name="Kappeler P."/>
            <person name="Maetz-Rensing K."/>
            <person name="Leendertz F."/>
            <person name="Hakenbeck R."/>
        </authorList>
    </citation>
    <scope>NUCLEOTIDE SEQUENCE [LARGE SCALE GENOMIC DNA]</scope>
    <source>
        <strain evidence="7 8">DD05</strain>
    </source>
</reference>
<dbReference type="InterPro" id="IPR003142">
    <property type="entry name" value="BPL_C"/>
</dbReference>
<accession>A0A139M5Y7</accession>
<dbReference type="Pfam" id="PF08279">
    <property type="entry name" value="HTH_11"/>
    <property type="match status" value="1"/>
</dbReference>
<comment type="caution">
    <text evidence="7">The sequence shown here is derived from an EMBL/GenBank/DDBJ whole genome shotgun (WGS) entry which is preliminary data.</text>
</comment>
<dbReference type="Gene3D" id="2.30.30.100">
    <property type="match status" value="1"/>
</dbReference>
<evidence type="ECO:0000259" key="6">
    <source>
        <dbReference type="PROSITE" id="PS51733"/>
    </source>
</evidence>
<dbReference type="SUPFAM" id="SSF55681">
    <property type="entry name" value="Class II aaRS and biotin synthetases"/>
    <property type="match status" value="1"/>
</dbReference>
<dbReference type="Pfam" id="PF03099">
    <property type="entry name" value="BPL_LplA_LipB"/>
    <property type="match status" value="1"/>
</dbReference>
<evidence type="ECO:0000256" key="2">
    <source>
        <dbReference type="ARBA" id="ARBA00022741"/>
    </source>
</evidence>
<dbReference type="InterPro" id="IPR004408">
    <property type="entry name" value="Biotin_CoA_COase_ligase"/>
</dbReference>
<dbReference type="RefSeq" id="WP_061419375.1">
    <property type="nucleotide sequence ID" value="NZ_KQ969040.1"/>
</dbReference>
<keyword evidence="4 5" id="KW-0092">Biotin</keyword>
<evidence type="ECO:0000313" key="8">
    <source>
        <dbReference type="Proteomes" id="UP000070541"/>
    </source>
</evidence>
<dbReference type="GO" id="GO:0016740">
    <property type="term" value="F:transferase activity"/>
    <property type="evidence" value="ECO:0007669"/>
    <property type="project" value="UniProtKB-ARBA"/>
</dbReference>
<dbReference type="InterPro" id="IPR030855">
    <property type="entry name" value="Bifunct_BirA"/>
</dbReference>
<comment type="similarity">
    <text evidence="5">Belongs to the biotin--protein ligase family.</text>
</comment>
<proteinExistence type="inferred from homology"/>
<dbReference type="GO" id="GO:0005524">
    <property type="term" value="F:ATP binding"/>
    <property type="evidence" value="ECO:0007669"/>
    <property type="project" value="UniProtKB-UniRule"/>
</dbReference>
<feature type="binding site" evidence="5">
    <location>
        <position position="180"/>
    </location>
    <ligand>
        <name>biotin</name>
        <dbReference type="ChEBI" id="CHEBI:57586"/>
    </ligand>
</feature>
<dbReference type="InterPro" id="IPR013196">
    <property type="entry name" value="HTH_11"/>
</dbReference>
<dbReference type="PROSITE" id="PS51733">
    <property type="entry name" value="BPL_LPL_CATALYTIC"/>
    <property type="match status" value="1"/>
</dbReference>
<keyword evidence="5" id="KW-0238">DNA-binding</keyword>
<evidence type="ECO:0000256" key="5">
    <source>
        <dbReference type="HAMAP-Rule" id="MF_00978"/>
    </source>
</evidence>
<name>A0A139M5Y7_STROR</name>
<comment type="function">
    <text evidence="5">Acts both as a biotin--[acetyl-CoA-carboxylase] ligase and a repressor.</text>
</comment>
<evidence type="ECO:0000256" key="4">
    <source>
        <dbReference type="ARBA" id="ARBA00023267"/>
    </source>
</evidence>
<feature type="DNA-binding region" description="H-T-H motif" evidence="5">
    <location>
        <begin position="20"/>
        <end position="39"/>
    </location>
</feature>
<keyword evidence="1 5" id="KW-0436">Ligase</keyword>
<dbReference type="PATRIC" id="fig|1303.76.peg.1915"/>
<dbReference type="InterPro" id="IPR004143">
    <property type="entry name" value="BPL_LPL_catalytic"/>
</dbReference>
<evidence type="ECO:0000256" key="3">
    <source>
        <dbReference type="ARBA" id="ARBA00022840"/>
    </source>
</evidence>
<comment type="caution">
    <text evidence="5">Lacks conserved residue(s) required for the propagation of feature annotation.</text>
</comment>
<dbReference type="Gene3D" id="3.30.930.10">
    <property type="entry name" value="Bira Bifunctional Protein, Domain 2"/>
    <property type="match status" value="1"/>
</dbReference>